<sequence length="79" mass="8899">MTHLFNGELHVVVPVGFLLEEEQEVTVHVPRGEGSELPIRLKLVPARVPSSPPMTTSRQRRHRSQLEEEFPAYDLGVGD</sequence>
<evidence type="ECO:0000256" key="1">
    <source>
        <dbReference type="SAM" id="MobiDB-lite"/>
    </source>
</evidence>
<feature type="region of interest" description="Disordered" evidence="1">
    <location>
        <begin position="47"/>
        <end position="79"/>
    </location>
</feature>
<evidence type="ECO:0000313" key="2">
    <source>
        <dbReference type="EMBL" id="MBA2226018.1"/>
    </source>
</evidence>
<organism evidence="2 3">
    <name type="scientific">Thermogemmata fonticola</name>
    <dbReference type="NCBI Taxonomy" id="2755323"/>
    <lineage>
        <taxon>Bacteria</taxon>
        <taxon>Pseudomonadati</taxon>
        <taxon>Planctomycetota</taxon>
        <taxon>Planctomycetia</taxon>
        <taxon>Gemmatales</taxon>
        <taxon>Gemmataceae</taxon>
        <taxon>Thermogemmata</taxon>
    </lineage>
</organism>
<name>A0A7V8VDE0_9BACT</name>
<reference evidence="2 3" key="1">
    <citation type="submission" date="2020-07" db="EMBL/GenBank/DDBJ databases">
        <title>Thermogemmata thermophila gen. nov., sp. nov., a novel moderate thermophilic planctomycete from a Kamchatka hot spring.</title>
        <authorList>
            <person name="Elcheninov A.G."/>
            <person name="Podosokorskaya O.A."/>
            <person name="Kovaleva O.L."/>
            <person name="Novikov A."/>
            <person name="Bonch-Osmolovskaya E.A."/>
            <person name="Toshchakov S.V."/>
            <person name="Kublanov I.V."/>
        </authorList>
    </citation>
    <scope>NUCLEOTIDE SEQUENCE [LARGE SCALE GENOMIC DNA]</scope>
    <source>
        <strain evidence="2 3">2918</strain>
    </source>
</reference>
<evidence type="ECO:0000313" key="3">
    <source>
        <dbReference type="Proteomes" id="UP000542342"/>
    </source>
</evidence>
<dbReference type="Proteomes" id="UP000542342">
    <property type="component" value="Unassembled WGS sequence"/>
</dbReference>
<accession>A0A7V8VDE0</accession>
<dbReference type="RefSeq" id="WP_194537457.1">
    <property type="nucleotide sequence ID" value="NZ_JACEFB010000004.1"/>
</dbReference>
<proteinExistence type="predicted"/>
<protein>
    <submittedName>
        <fullName evidence="2">Uncharacterized protein</fullName>
    </submittedName>
</protein>
<comment type="caution">
    <text evidence="2">The sequence shown here is derived from an EMBL/GenBank/DDBJ whole genome shotgun (WGS) entry which is preliminary data.</text>
</comment>
<dbReference type="AlphaFoldDB" id="A0A7V8VDE0"/>
<keyword evidence="3" id="KW-1185">Reference proteome</keyword>
<dbReference type="EMBL" id="JACEFB010000004">
    <property type="protein sequence ID" value="MBA2226018.1"/>
    <property type="molecule type" value="Genomic_DNA"/>
</dbReference>
<gene>
    <name evidence="2" type="ORF">H0921_07570</name>
</gene>